<feature type="region of interest" description="Disordered" evidence="1">
    <location>
        <begin position="32"/>
        <end position="69"/>
    </location>
</feature>
<dbReference type="OrthoDB" id="3232876at2759"/>
<proteinExistence type="predicted"/>
<comment type="caution">
    <text evidence="2">The sequence shown here is derived from an EMBL/GenBank/DDBJ whole genome shotgun (WGS) entry which is preliminary data.</text>
</comment>
<evidence type="ECO:0000256" key="1">
    <source>
        <dbReference type="SAM" id="MobiDB-lite"/>
    </source>
</evidence>
<feature type="compositionally biased region" description="Polar residues" evidence="1">
    <location>
        <begin position="309"/>
        <end position="337"/>
    </location>
</feature>
<feature type="region of interest" description="Disordered" evidence="1">
    <location>
        <begin position="247"/>
        <end position="344"/>
    </location>
</feature>
<reference evidence="2" key="1">
    <citation type="submission" date="2020-11" db="EMBL/GenBank/DDBJ databases">
        <authorList>
            <consortium name="DOE Joint Genome Institute"/>
            <person name="Ahrendt S."/>
            <person name="Riley R."/>
            <person name="Andreopoulos W."/>
            <person name="Labutti K."/>
            <person name="Pangilinan J."/>
            <person name="Ruiz-Duenas F.J."/>
            <person name="Barrasa J.M."/>
            <person name="Sanchez-Garcia M."/>
            <person name="Camarero S."/>
            <person name="Miyauchi S."/>
            <person name="Serrano A."/>
            <person name="Linde D."/>
            <person name="Babiker R."/>
            <person name="Drula E."/>
            <person name="Ayuso-Fernandez I."/>
            <person name="Pacheco R."/>
            <person name="Padilla G."/>
            <person name="Ferreira P."/>
            <person name="Barriuso J."/>
            <person name="Kellner H."/>
            <person name="Castanera R."/>
            <person name="Alfaro M."/>
            <person name="Ramirez L."/>
            <person name="Pisabarro A.G."/>
            <person name="Kuo A."/>
            <person name="Tritt A."/>
            <person name="Lipzen A."/>
            <person name="He G."/>
            <person name="Yan M."/>
            <person name="Ng V."/>
            <person name="Cullen D."/>
            <person name="Martin F."/>
            <person name="Rosso M.-N."/>
            <person name="Henrissat B."/>
            <person name="Hibbett D."/>
            <person name="Martinez A.T."/>
            <person name="Grigoriev I.V."/>
        </authorList>
    </citation>
    <scope>NUCLEOTIDE SEQUENCE</scope>
    <source>
        <strain evidence="2">CBS 247.69</strain>
    </source>
</reference>
<evidence type="ECO:0000313" key="2">
    <source>
        <dbReference type="EMBL" id="KAF9464874.1"/>
    </source>
</evidence>
<dbReference type="EMBL" id="MU150251">
    <property type="protein sequence ID" value="KAF9464874.1"/>
    <property type="molecule type" value="Genomic_DNA"/>
</dbReference>
<dbReference type="AlphaFoldDB" id="A0A9P6CLG3"/>
<accession>A0A9P6CLG3</accession>
<sequence>MSVQIFESPQDQRVLPETAMGVSALFQILASRLSPSPPPSSTQSAASTSTAAAITPEPRKSITSQNRDSQQSYAAILASHRIKVRDFAYESTLPPVRPVRLLQIQPEPRSFKRMRRDVEDDDVFNPGSSSQQTGGRGSSKKSKLGREVTEPDIQPTAPPPTRARGFANFADHNYSLGSQLIHSQQTEWSQPPPQFDDESQESEAYIDTPIVTPNGSLQWRVADNSNIPASQLDTESQANTPELFSYSQLGLPQPNFSQQTSQREELSPPKNIQGSSSISSSPPPSPIQSLRDSLHDPSLRVPHYPSPLRYSSSAQCNRSPKSSPKQHSPDTSPQIQSPRYHLRKRPAIAIVSPTKLSIRGRRTTTEPAPAPRHRTLINAISNYSANAESISTYM</sequence>
<gene>
    <name evidence="2" type="ORF">BDZ94DRAFT_1235077</name>
</gene>
<name>A0A9P6CLG3_9AGAR</name>
<organism evidence="2 3">
    <name type="scientific">Collybia nuda</name>
    <dbReference type="NCBI Taxonomy" id="64659"/>
    <lineage>
        <taxon>Eukaryota</taxon>
        <taxon>Fungi</taxon>
        <taxon>Dikarya</taxon>
        <taxon>Basidiomycota</taxon>
        <taxon>Agaricomycotina</taxon>
        <taxon>Agaricomycetes</taxon>
        <taxon>Agaricomycetidae</taxon>
        <taxon>Agaricales</taxon>
        <taxon>Tricholomatineae</taxon>
        <taxon>Clitocybaceae</taxon>
        <taxon>Collybia</taxon>
    </lineage>
</organism>
<dbReference type="Proteomes" id="UP000807353">
    <property type="component" value="Unassembled WGS sequence"/>
</dbReference>
<protein>
    <submittedName>
        <fullName evidence="2">Uncharacterized protein</fullName>
    </submittedName>
</protein>
<feature type="region of interest" description="Disordered" evidence="1">
    <location>
        <begin position="108"/>
        <end position="167"/>
    </location>
</feature>
<feature type="compositionally biased region" description="Low complexity" evidence="1">
    <location>
        <begin position="41"/>
        <end position="56"/>
    </location>
</feature>
<evidence type="ECO:0000313" key="3">
    <source>
        <dbReference type="Proteomes" id="UP000807353"/>
    </source>
</evidence>
<feature type="region of interest" description="Disordered" evidence="1">
    <location>
        <begin position="182"/>
        <end position="201"/>
    </location>
</feature>
<keyword evidence="3" id="KW-1185">Reference proteome</keyword>
<feature type="compositionally biased region" description="Polar residues" evidence="1">
    <location>
        <begin position="247"/>
        <end position="261"/>
    </location>
</feature>